<protein>
    <submittedName>
        <fullName evidence="1">Helix-turn-helix transcriptional regulator</fullName>
    </submittedName>
</protein>
<organism evidence="1 2">
    <name type="scientific">Candidatus Merdiplasma excrementigallinarum</name>
    <dbReference type="NCBI Taxonomy" id="2840864"/>
    <lineage>
        <taxon>Bacteria</taxon>
        <taxon>Bacillati</taxon>
        <taxon>Bacillota</taxon>
        <taxon>Clostridia</taxon>
        <taxon>Lachnospirales</taxon>
        <taxon>Lachnospiraceae</taxon>
        <taxon>Lachnospiraceae incertae sedis</taxon>
        <taxon>Candidatus Merdiplasma</taxon>
    </lineage>
</organism>
<evidence type="ECO:0000313" key="1">
    <source>
        <dbReference type="EMBL" id="HIV23303.1"/>
    </source>
</evidence>
<evidence type="ECO:0000313" key="2">
    <source>
        <dbReference type="Proteomes" id="UP000886889"/>
    </source>
</evidence>
<dbReference type="Proteomes" id="UP000886889">
    <property type="component" value="Unassembled WGS sequence"/>
</dbReference>
<accession>A0A9D1P0G7</accession>
<dbReference type="SUPFAM" id="SSF47413">
    <property type="entry name" value="lambda repressor-like DNA-binding domains"/>
    <property type="match status" value="1"/>
</dbReference>
<proteinExistence type="predicted"/>
<reference evidence="1" key="1">
    <citation type="submission" date="2020-10" db="EMBL/GenBank/DDBJ databases">
        <authorList>
            <person name="Gilroy R."/>
        </authorList>
    </citation>
    <scope>NUCLEOTIDE SEQUENCE</scope>
    <source>
        <strain evidence="1">ChiBcec6-7307</strain>
    </source>
</reference>
<dbReference type="GO" id="GO:0003677">
    <property type="term" value="F:DNA binding"/>
    <property type="evidence" value="ECO:0007669"/>
    <property type="project" value="InterPro"/>
</dbReference>
<comment type="caution">
    <text evidence="1">The sequence shown here is derived from an EMBL/GenBank/DDBJ whole genome shotgun (WGS) entry which is preliminary data.</text>
</comment>
<dbReference type="InterPro" id="IPR010982">
    <property type="entry name" value="Lambda_DNA-bd_dom_sf"/>
</dbReference>
<gene>
    <name evidence="1" type="ORF">IAC80_05125</name>
</gene>
<dbReference type="AlphaFoldDB" id="A0A9D1P0G7"/>
<sequence>MEYRKQTPEEGQERIGHTKWMVNHSKKEDLDKLMGMVPERTASVPDLLLPRLGEKNMSVEVMSELAGFNRATGYKIINGKQRAERDMLLRIAFVLEFSYEETAQLLKSGLRSALTSDSKRDVAIIYGLVNRLSLGEMDAVLEGYGLPRLVPIK</sequence>
<reference evidence="1" key="2">
    <citation type="journal article" date="2021" name="PeerJ">
        <title>Extensive microbial diversity within the chicken gut microbiome revealed by metagenomics and culture.</title>
        <authorList>
            <person name="Gilroy R."/>
            <person name="Ravi A."/>
            <person name="Getino M."/>
            <person name="Pursley I."/>
            <person name="Horton D.L."/>
            <person name="Alikhan N.F."/>
            <person name="Baker D."/>
            <person name="Gharbi K."/>
            <person name="Hall N."/>
            <person name="Watson M."/>
            <person name="Adriaenssens E.M."/>
            <person name="Foster-Nyarko E."/>
            <person name="Jarju S."/>
            <person name="Secka A."/>
            <person name="Antonio M."/>
            <person name="Oren A."/>
            <person name="Chaudhuri R.R."/>
            <person name="La Ragione R."/>
            <person name="Hildebrand F."/>
            <person name="Pallen M.J."/>
        </authorList>
    </citation>
    <scope>NUCLEOTIDE SEQUENCE</scope>
    <source>
        <strain evidence="1">ChiBcec6-7307</strain>
    </source>
</reference>
<name>A0A9D1P0G7_9FIRM</name>
<dbReference type="InterPro" id="IPR001387">
    <property type="entry name" value="Cro/C1-type_HTH"/>
</dbReference>
<dbReference type="CDD" id="cd00093">
    <property type="entry name" value="HTH_XRE"/>
    <property type="match status" value="1"/>
</dbReference>
<dbReference type="EMBL" id="DVOS01000044">
    <property type="protein sequence ID" value="HIV23303.1"/>
    <property type="molecule type" value="Genomic_DNA"/>
</dbReference>